<dbReference type="Gene3D" id="1.10.490.10">
    <property type="entry name" value="Globins"/>
    <property type="match status" value="1"/>
</dbReference>
<dbReference type="SUPFAM" id="SSF46458">
    <property type="entry name" value="Globin-like"/>
    <property type="match status" value="1"/>
</dbReference>
<keyword evidence="1" id="KW-0561">Oxygen transport</keyword>
<sequence length="130" mass="14774">MNDTNRVMQSYGRCCASPRFFDDFYATFLASSPAIREKFARTDMTAQKQLLRAGILNLVLFARGMPDTKLRALGQSHSRAQLDIHPELYDLWIDALLKTIGQHDEDLQQADLQAWRAVLNKGIDVIKAAY</sequence>
<dbReference type="Pfam" id="PF00042">
    <property type="entry name" value="Globin"/>
    <property type="match status" value="1"/>
</dbReference>
<keyword evidence="1" id="KW-0479">Metal-binding</keyword>
<dbReference type="GO" id="GO:0019825">
    <property type="term" value="F:oxygen binding"/>
    <property type="evidence" value="ECO:0007669"/>
    <property type="project" value="InterPro"/>
</dbReference>
<dbReference type="InterPro" id="IPR012292">
    <property type="entry name" value="Globin/Proto"/>
</dbReference>
<proteinExistence type="inferred from homology"/>
<accession>A0A0H3YYU0</accession>
<dbReference type="GO" id="GO:0020037">
    <property type="term" value="F:heme binding"/>
    <property type="evidence" value="ECO:0007669"/>
    <property type="project" value="InterPro"/>
</dbReference>
<keyword evidence="1" id="KW-0813">Transport</keyword>
<dbReference type="EMBL" id="JAODZE010000002">
    <property type="protein sequence ID" value="MDH0145400.1"/>
    <property type="molecule type" value="Genomic_DNA"/>
</dbReference>
<comment type="caution">
    <text evidence="3">The sequence shown here is derived from an EMBL/GenBank/DDBJ whole genome shotgun (WGS) entry which is preliminary data.</text>
</comment>
<keyword evidence="1" id="KW-0408">Iron</keyword>
<keyword evidence="1" id="KW-0349">Heme</keyword>
<dbReference type="GO" id="GO:0005344">
    <property type="term" value="F:oxygen carrier activity"/>
    <property type="evidence" value="ECO:0007669"/>
    <property type="project" value="UniProtKB-KW"/>
</dbReference>
<comment type="similarity">
    <text evidence="1">Belongs to the globin family.</text>
</comment>
<protein>
    <submittedName>
        <fullName evidence="3">Globin</fullName>
    </submittedName>
</protein>
<dbReference type="AlphaFoldDB" id="A0A0H3YYU0"/>
<dbReference type="InterPro" id="IPR009050">
    <property type="entry name" value="Globin-like_sf"/>
</dbReference>
<evidence type="ECO:0000313" key="4">
    <source>
        <dbReference type="Proteomes" id="UP001158076"/>
    </source>
</evidence>
<dbReference type="InterPro" id="IPR044399">
    <property type="entry name" value="Mb-like_M"/>
</dbReference>
<feature type="domain" description="Globin" evidence="2">
    <location>
        <begin position="23"/>
        <end position="123"/>
    </location>
</feature>
<evidence type="ECO:0000256" key="1">
    <source>
        <dbReference type="RuleBase" id="RU000356"/>
    </source>
</evidence>
<dbReference type="Proteomes" id="UP001158076">
    <property type="component" value="Unassembled WGS sequence"/>
</dbReference>
<dbReference type="CDD" id="cd01040">
    <property type="entry name" value="Mb-like"/>
    <property type="match status" value="1"/>
</dbReference>
<gene>
    <name evidence="3" type="ORF">N7335_03230</name>
</gene>
<name>A0A0H3YYU0_STUST</name>
<organism evidence="3 4">
    <name type="scientific">Stutzerimonas stutzeri</name>
    <name type="common">Pseudomonas stutzeri</name>
    <dbReference type="NCBI Taxonomy" id="316"/>
    <lineage>
        <taxon>Bacteria</taxon>
        <taxon>Pseudomonadati</taxon>
        <taxon>Pseudomonadota</taxon>
        <taxon>Gammaproteobacteria</taxon>
        <taxon>Pseudomonadales</taxon>
        <taxon>Pseudomonadaceae</taxon>
        <taxon>Stutzerimonas</taxon>
    </lineage>
</organism>
<reference evidence="3" key="1">
    <citation type="submission" date="2022-09" db="EMBL/GenBank/DDBJ databases">
        <title>Intensive care unit water sources are persistently colonized with multi-drug resistant bacteria and are the site of extensive horizontal gene transfer of antibiotic resistance genes.</title>
        <authorList>
            <person name="Diorio-Toth L."/>
        </authorList>
    </citation>
    <scope>NUCLEOTIDE SEQUENCE</scope>
    <source>
        <strain evidence="3">GD04147</strain>
    </source>
</reference>
<evidence type="ECO:0000259" key="2">
    <source>
        <dbReference type="Pfam" id="PF00042"/>
    </source>
</evidence>
<dbReference type="InterPro" id="IPR000971">
    <property type="entry name" value="Globin"/>
</dbReference>
<dbReference type="RefSeq" id="WP_014597796.1">
    <property type="nucleotide sequence ID" value="NZ_BCAJ01000061.1"/>
</dbReference>
<evidence type="ECO:0000313" key="3">
    <source>
        <dbReference type="EMBL" id="MDH0145400.1"/>
    </source>
</evidence>